<organism evidence="1 2">
    <name type="scientific">Cellulomonas marina</name>
    <dbReference type="NCBI Taxonomy" id="988821"/>
    <lineage>
        <taxon>Bacteria</taxon>
        <taxon>Bacillati</taxon>
        <taxon>Actinomycetota</taxon>
        <taxon>Actinomycetes</taxon>
        <taxon>Micrococcales</taxon>
        <taxon>Cellulomonadaceae</taxon>
        <taxon>Cellulomonas</taxon>
    </lineage>
</organism>
<keyword evidence="2" id="KW-1185">Reference proteome</keyword>
<dbReference type="InterPro" id="IPR014937">
    <property type="entry name" value="DUF1810"/>
</dbReference>
<accession>A0A1I1AA37</accession>
<dbReference type="Pfam" id="PF08837">
    <property type="entry name" value="DUF1810"/>
    <property type="match status" value="1"/>
</dbReference>
<sequence>MSAGNPLQRFVDAQDAEGAYDRALAELRRGRKTSHWIWFVLPQVAGLGQSEMSRRYALAGVDEARAYLAHPVLGPRLRETTDLLLATPSADPVAVLGTVDAVKVRSAMTLFAQAAPDEPAFRAVLERWYDGVEDDETLRRL</sequence>
<dbReference type="Proteomes" id="UP000199012">
    <property type="component" value="Unassembled WGS sequence"/>
</dbReference>
<dbReference type="STRING" id="988821.SAMN05421867_11651"/>
<dbReference type="InterPro" id="IPR036287">
    <property type="entry name" value="Rv1873-like_sf"/>
</dbReference>
<dbReference type="SUPFAM" id="SSF140736">
    <property type="entry name" value="Rv1873-like"/>
    <property type="match status" value="1"/>
</dbReference>
<proteinExistence type="predicted"/>
<dbReference type="Gene3D" id="1.25.40.380">
    <property type="entry name" value="Protein of unknown function DUF1810"/>
    <property type="match status" value="1"/>
</dbReference>
<evidence type="ECO:0000313" key="2">
    <source>
        <dbReference type="Proteomes" id="UP000199012"/>
    </source>
</evidence>
<evidence type="ECO:0000313" key="1">
    <source>
        <dbReference type="EMBL" id="SFB34839.1"/>
    </source>
</evidence>
<dbReference type="RefSeq" id="WP_239079011.1">
    <property type="nucleotide sequence ID" value="NZ_BONM01000032.1"/>
</dbReference>
<gene>
    <name evidence="1" type="ORF">SAMN05421867_11651</name>
</gene>
<dbReference type="EMBL" id="FOKA01000016">
    <property type="protein sequence ID" value="SFB34839.1"/>
    <property type="molecule type" value="Genomic_DNA"/>
</dbReference>
<name>A0A1I1AA37_9CELL</name>
<protein>
    <submittedName>
        <fullName evidence="1">Uncharacterized protein, DUF1810 family</fullName>
    </submittedName>
</protein>
<dbReference type="PIRSF" id="PIRSF008546">
    <property type="entry name" value="UCP008546"/>
    <property type="match status" value="1"/>
</dbReference>
<reference evidence="1 2" key="1">
    <citation type="submission" date="2016-10" db="EMBL/GenBank/DDBJ databases">
        <authorList>
            <person name="de Groot N.N."/>
        </authorList>
    </citation>
    <scope>NUCLEOTIDE SEQUENCE [LARGE SCALE GENOMIC DNA]</scope>
    <source>
        <strain evidence="1 2">CGMCC 4.6945</strain>
    </source>
</reference>
<dbReference type="AlphaFoldDB" id="A0A1I1AA37"/>